<comment type="caution">
    <text evidence="7">The sequence shown here is derived from an EMBL/GenBank/DDBJ whole genome shotgun (WGS) entry which is preliminary data.</text>
</comment>
<dbReference type="InterPro" id="IPR001920">
    <property type="entry name" value="Asp/Glu_race"/>
</dbReference>
<sequence>MLKKDMPIGVLDSGVGGLSVLKCLRTMLPAEDFIYLGDTARTPYGPRKEEEVRAFVEQMLCFFDEKRVKLVVVACNTLTVLGVETLKKEHKFDIVGMSKGAELVLAASKEKKIGVFATEFTIGTGAHKDAILAIDPTACVAPIACPKFVPLIEGEKFASTELAEAVTEYTDKLKAAGADTLILSCTHYPFIRKEIENALGNDVNIIDPAEETAREAIKVLAANGCAKTQGQGSTTICFTADLDRGIRLAKHMLPDTENVFKLANLK</sequence>
<dbReference type="NCBIfam" id="TIGR00067">
    <property type="entry name" value="glut_race"/>
    <property type="match status" value="1"/>
</dbReference>
<evidence type="ECO:0000256" key="4">
    <source>
        <dbReference type="ARBA" id="ARBA00022984"/>
    </source>
</evidence>
<dbReference type="EMBL" id="VSSQ01000276">
    <property type="protein sequence ID" value="MPL89262.1"/>
    <property type="molecule type" value="Genomic_DNA"/>
</dbReference>
<dbReference type="Pfam" id="PF01177">
    <property type="entry name" value="Asp_Glu_race"/>
    <property type="match status" value="1"/>
</dbReference>
<dbReference type="InterPro" id="IPR015942">
    <property type="entry name" value="Asp/Glu/hydantoin_racemase"/>
</dbReference>
<evidence type="ECO:0000256" key="5">
    <source>
        <dbReference type="ARBA" id="ARBA00023235"/>
    </source>
</evidence>
<evidence type="ECO:0000313" key="7">
    <source>
        <dbReference type="EMBL" id="MPL89262.1"/>
    </source>
</evidence>
<comment type="catalytic activity">
    <reaction evidence="1">
        <text>L-glutamate = D-glutamate</text>
        <dbReference type="Rhea" id="RHEA:12813"/>
        <dbReference type="ChEBI" id="CHEBI:29985"/>
        <dbReference type="ChEBI" id="CHEBI:29986"/>
        <dbReference type="EC" id="5.1.1.3"/>
    </reaction>
</comment>
<accession>A0A644VEZ3</accession>
<protein>
    <recommendedName>
        <fullName evidence="2">glutamate racemase</fullName>
        <ecNumber evidence="2">5.1.1.3</ecNumber>
    </recommendedName>
</protein>
<keyword evidence="3" id="KW-0133">Cell shape</keyword>
<dbReference type="PANTHER" id="PTHR21198:SF2">
    <property type="entry name" value="GLUTAMATE RACEMASE"/>
    <property type="match status" value="1"/>
</dbReference>
<proteinExistence type="inferred from homology"/>
<keyword evidence="6" id="KW-0961">Cell wall biogenesis/degradation</keyword>
<evidence type="ECO:0000256" key="3">
    <source>
        <dbReference type="ARBA" id="ARBA00022960"/>
    </source>
</evidence>
<evidence type="ECO:0000256" key="1">
    <source>
        <dbReference type="ARBA" id="ARBA00001602"/>
    </source>
</evidence>
<gene>
    <name evidence="7" type="primary">murI_6</name>
    <name evidence="7" type="ORF">SDC9_35295</name>
</gene>
<evidence type="ECO:0000256" key="2">
    <source>
        <dbReference type="ARBA" id="ARBA00013090"/>
    </source>
</evidence>
<dbReference type="HAMAP" id="MF_00258">
    <property type="entry name" value="Glu_racemase"/>
    <property type="match status" value="1"/>
</dbReference>
<keyword evidence="5 7" id="KW-0413">Isomerase</keyword>
<dbReference type="AlphaFoldDB" id="A0A644VEZ3"/>
<name>A0A644VEZ3_9ZZZZ</name>
<dbReference type="EC" id="5.1.1.3" evidence="2"/>
<dbReference type="Gene3D" id="3.40.50.1860">
    <property type="match status" value="2"/>
</dbReference>
<dbReference type="PANTHER" id="PTHR21198">
    <property type="entry name" value="GLUTAMATE RACEMASE"/>
    <property type="match status" value="1"/>
</dbReference>
<keyword evidence="4" id="KW-0573">Peptidoglycan synthesis</keyword>
<dbReference type="FunFam" id="3.40.50.1860:FF:000001">
    <property type="entry name" value="Glutamate racemase"/>
    <property type="match status" value="1"/>
</dbReference>
<dbReference type="GO" id="GO:0008360">
    <property type="term" value="P:regulation of cell shape"/>
    <property type="evidence" value="ECO:0007669"/>
    <property type="project" value="UniProtKB-KW"/>
</dbReference>
<dbReference type="SUPFAM" id="SSF53681">
    <property type="entry name" value="Aspartate/glutamate racemase"/>
    <property type="match status" value="2"/>
</dbReference>
<dbReference type="GO" id="GO:0009252">
    <property type="term" value="P:peptidoglycan biosynthetic process"/>
    <property type="evidence" value="ECO:0007669"/>
    <property type="project" value="UniProtKB-KW"/>
</dbReference>
<dbReference type="GO" id="GO:0071555">
    <property type="term" value="P:cell wall organization"/>
    <property type="evidence" value="ECO:0007669"/>
    <property type="project" value="UniProtKB-KW"/>
</dbReference>
<reference evidence="7" key="1">
    <citation type="submission" date="2019-08" db="EMBL/GenBank/DDBJ databases">
        <authorList>
            <person name="Kucharzyk K."/>
            <person name="Murdoch R.W."/>
            <person name="Higgins S."/>
            <person name="Loffler F."/>
        </authorList>
    </citation>
    <scope>NUCLEOTIDE SEQUENCE</scope>
</reference>
<dbReference type="GO" id="GO:0008881">
    <property type="term" value="F:glutamate racemase activity"/>
    <property type="evidence" value="ECO:0007669"/>
    <property type="project" value="UniProtKB-EC"/>
</dbReference>
<organism evidence="7">
    <name type="scientific">bioreactor metagenome</name>
    <dbReference type="NCBI Taxonomy" id="1076179"/>
    <lineage>
        <taxon>unclassified sequences</taxon>
        <taxon>metagenomes</taxon>
        <taxon>ecological metagenomes</taxon>
    </lineage>
</organism>
<evidence type="ECO:0000256" key="6">
    <source>
        <dbReference type="ARBA" id="ARBA00023316"/>
    </source>
</evidence>
<dbReference type="InterPro" id="IPR004391">
    <property type="entry name" value="Glu_race"/>
</dbReference>